<sequence>MDSLSVSKLNRLYWLGRYYERLATTLGYLWDWYDVMIDGEIDYPDFCRKLSIDCCYKDDKDFMHNYVFDKNNPDSLRTVADAMLGNGMVLREVIGSRTLAYLELAVMGMKSAEESDSPTLPLQRVIDFIMAFRGSYDDMIDDENVRNIIKCAAGVERLSLYLRLGWHLDSVKSEIGKLMKRMNRTSLQPSHASLQVLLSAKNPETPEERKKLLEAAENLFVV</sequence>
<organism evidence="2 3">
    <name type="scientific">Succiniclasticum ruminis</name>
    <dbReference type="NCBI Taxonomy" id="40841"/>
    <lineage>
        <taxon>Bacteria</taxon>
        <taxon>Bacillati</taxon>
        <taxon>Bacillota</taxon>
        <taxon>Negativicutes</taxon>
        <taxon>Acidaminococcales</taxon>
        <taxon>Acidaminococcaceae</taxon>
        <taxon>Succiniclasticum</taxon>
    </lineage>
</organism>
<gene>
    <name evidence="2" type="ORF">SAMN04487864_10731</name>
</gene>
<reference evidence="3" key="1">
    <citation type="submission" date="2016-10" db="EMBL/GenBank/DDBJ databases">
        <authorList>
            <person name="Varghese N."/>
            <person name="Submissions S."/>
        </authorList>
    </citation>
    <scope>NUCLEOTIDE SEQUENCE [LARGE SCALE GENOMIC DNA]</scope>
    <source>
        <strain evidence="3">DSM 11005</strain>
    </source>
</reference>
<dbReference type="EMBL" id="FMYW01000007">
    <property type="protein sequence ID" value="SDC41558.1"/>
    <property type="molecule type" value="Genomic_DNA"/>
</dbReference>
<evidence type="ECO:0000313" key="2">
    <source>
        <dbReference type="EMBL" id="SDC41558.1"/>
    </source>
</evidence>
<dbReference type="Pfam" id="PF04168">
    <property type="entry name" value="Alpha-E"/>
    <property type="match status" value="1"/>
</dbReference>
<proteinExistence type="predicted"/>
<dbReference type="OrthoDB" id="9803532at2"/>
<dbReference type="AlphaFoldDB" id="A0A1G6LE71"/>
<protein>
    <submittedName>
        <fullName evidence="2">A predicted alpha-helical domain with a conserved ER motif</fullName>
    </submittedName>
</protein>
<evidence type="ECO:0000313" key="3">
    <source>
        <dbReference type="Proteomes" id="UP000198943"/>
    </source>
</evidence>
<accession>A0A1G6LE71</accession>
<evidence type="ECO:0000259" key="1">
    <source>
        <dbReference type="Pfam" id="PF04168"/>
    </source>
</evidence>
<dbReference type="Proteomes" id="UP000198943">
    <property type="component" value="Unassembled WGS sequence"/>
</dbReference>
<dbReference type="RefSeq" id="WP_093730226.1">
    <property type="nucleotide sequence ID" value="NZ_FMYW01000007.1"/>
</dbReference>
<dbReference type="InterPro" id="IPR007296">
    <property type="entry name" value="DUF403"/>
</dbReference>
<feature type="domain" description="DUF403" evidence="1">
    <location>
        <begin position="10"/>
        <end position="164"/>
    </location>
</feature>
<keyword evidence="3" id="KW-1185">Reference proteome</keyword>
<name>A0A1G6LE71_9FIRM</name>